<feature type="compositionally biased region" description="Basic residues" evidence="1">
    <location>
        <begin position="1"/>
        <end position="11"/>
    </location>
</feature>
<dbReference type="AlphaFoldDB" id="A0A507CQ80"/>
<reference evidence="3 4" key="1">
    <citation type="journal article" date="2019" name="Sci. Rep.">
        <title>Comparative genomics of chytrid fungi reveal insights into the obligate biotrophic and pathogenic lifestyle of Synchytrium endobioticum.</title>
        <authorList>
            <person name="van de Vossenberg B.T.L.H."/>
            <person name="Warris S."/>
            <person name="Nguyen H.D.T."/>
            <person name="van Gent-Pelzer M.P.E."/>
            <person name="Joly D.L."/>
            <person name="van de Geest H.C."/>
            <person name="Bonants P.J.M."/>
            <person name="Smith D.S."/>
            <person name="Levesque C.A."/>
            <person name="van der Lee T.A.J."/>
        </authorList>
    </citation>
    <scope>NUCLEOTIDE SEQUENCE [LARGE SCALE GENOMIC DNA]</scope>
    <source>
        <strain evidence="3 4">LEV6574</strain>
    </source>
</reference>
<proteinExistence type="predicted"/>
<feature type="compositionally biased region" description="Acidic residues" evidence="1">
    <location>
        <begin position="473"/>
        <end position="498"/>
    </location>
</feature>
<accession>A0A507CQ80</accession>
<feature type="compositionally biased region" description="Low complexity" evidence="1">
    <location>
        <begin position="12"/>
        <end position="22"/>
    </location>
</feature>
<evidence type="ECO:0000313" key="3">
    <source>
        <dbReference type="EMBL" id="TPX41297.1"/>
    </source>
</evidence>
<dbReference type="InterPro" id="IPR015915">
    <property type="entry name" value="Kelch-typ_b-propeller"/>
</dbReference>
<dbReference type="Proteomes" id="UP000320475">
    <property type="component" value="Unassembled WGS sequence"/>
</dbReference>
<name>A0A507CQ80_9FUNG</name>
<dbReference type="PANTHER" id="PTHR46063">
    <property type="entry name" value="KELCH DOMAIN-CONTAINING PROTEIN"/>
    <property type="match status" value="1"/>
</dbReference>
<dbReference type="EMBL" id="QEAM01000330">
    <property type="protein sequence ID" value="TPX41297.1"/>
    <property type="molecule type" value="Genomic_DNA"/>
</dbReference>
<feature type="domain" description="DUF4110" evidence="2">
    <location>
        <begin position="527"/>
        <end position="609"/>
    </location>
</feature>
<dbReference type="Pfam" id="PF13422">
    <property type="entry name" value="DUF4110"/>
    <property type="match status" value="1"/>
</dbReference>
<evidence type="ECO:0000313" key="4">
    <source>
        <dbReference type="Proteomes" id="UP000320475"/>
    </source>
</evidence>
<gene>
    <name evidence="3" type="ORF">SeLEV6574_g06165</name>
</gene>
<dbReference type="OrthoDB" id="4447at2759"/>
<feature type="compositionally biased region" description="Basic and acidic residues" evidence="1">
    <location>
        <begin position="523"/>
        <end position="541"/>
    </location>
</feature>
<dbReference type="InterPro" id="IPR052588">
    <property type="entry name" value="Kelch_domain_protein"/>
</dbReference>
<protein>
    <recommendedName>
        <fullName evidence="2">DUF4110 domain-containing protein</fullName>
    </recommendedName>
</protein>
<feature type="region of interest" description="Disordered" evidence="1">
    <location>
        <begin position="1"/>
        <end position="35"/>
    </location>
</feature>
<evidence type="ECO:0000259" key="2">
    <source>
        <dbReference type="Pfam" id="PF13422"/>
    </source>
</evidence>
<dbReference type="PANTHER" id="PTHR46063:SF1">
    <property type="entry name" value="KELCH DOMAIN-CONTAINING PROTEIN 4"/>
    <property type="match status" value="1"/>
</dbReference>
<comment type="caution">
    <text evidence="3">The sequence shown here is derived from an EMBL/GenBank/DDBJ whole genome shotgun (WGS) entry which is preliminary data.</text>
</comment>
<organism evidence="3 4">
    <name type="scientific">Synchytrium endobioticum</name>
    <dbReference type="NCBI Taxonomy" id="286115"/>
    <lineage>
        <taxon>Eukaryota</taxon>
        <taxon>Fungi</taxon>
        <taxon>Fungi incertae sedis</taxon>
        <taxon>Chytridiomycota</taxon>
        <taxon>Chytridiomycota incertae sedis</taxon>
        <taxon>Chytridiomycetes</taxon>
        <taxon>Synchytriales</taxon>
        <taxon>Synchytriaceae</taxon>
        <taxon>Synchytrium</taxon>
    </lineage>
</organism>
<evidence type="ECO:0000256" key="1">
    <source>
        <dbReference type="SAM" id="MobiDB-lite"/>
    </source>
</evidence>
<dbReference type="VEuPathDB" id="FungiDB:SeMB42_g05316"/>
<dbReference type="Pfam" id="PF24681">
    <property type="entry name" value="Kelch_KLHDC2_KLHL20_DRC7"/>
    <property type="match status" value="1"/>
</dbReference>
<dbReference type="SUPFAM" id="SSF117281">
    <property type="entry name" value="Kelch motif"/>
    <property type="match status" value="1"/>
</dbReference>
<feature type="region of interest" description="Disordered" evidence="1">
    <location>
        <begin position="466"/>
        <end position="541"/>
    </location>
</feature>
<sequence>MGKRDKRKKAASSKNPPKSHPNQTKFSARRRVDNDDEEDIDAILAAFKKVEEARFQVTEEKSAPSPSRRHACQLVANPLVSAELILFGGEFFDGQKVSMFNEIYKYNIDKKEWRRVSSPNAPAPRSGHQLVATHSKLFLFGGEFVSPNQSTFYHYKDMWTFDLATNQWEKLEMKNMPSARSGHRMVTWKHYLVLYGGFYDTYKETRYFDDLHLFDTTTYTWHRKDFSPIDIRPSARSGFQFFTNGTDIVLYGGYCKTLVKANKTRGTVFNDTWTLKMSTEPSLIKWERRKKPQSLPSPPRSGFTAVMYKNKAFFFGGVSDDESDESIDSVCHDDLFVYTVDGNKWHPASIRQASDGRKSKAANKYGIHVASSEPDLVTEEHEYTASPIFPNAFPTQSAPLTQVDSLTPSKPSPRFSTMLAVAQNRMYLFGGIYEIGDKEFTLNDLWSINLDKLDGWECIMTDDTAQSAWKGDDNDDDDDDDDDQGDSESSEEDQESDHDESKKELLETHNTSQEVFPLTPQELEQRAEQEENDPKPEEPLGKYWERTTLYWQKLVHEEGRLHGPLGKALRRDAFEVARERFNDMQPQLVVLKQQVDEAAEIISQRKKAADVTTERMSSRSRR</sequence>
<dbReference type="Gene3D" id="2.120.10.80">
    <property type="entry name" value="Kelch-type beta propeller"/>
    <property type="match status" value="2"/>
</dbReference>
<dbReference type="InterPro" id="IPR025183">
    <property type="entry name" value="DUF4110"/>
</dbReference>